<protein>
    <recommendedName>
        <fullName evidence="7">L domain-like protein</fullName>
    </recommendedName>
</protein>
<dbReference type="InterPro" id="IPR003591">
    <property type="entry name" value="Leu-rich_rpt_typical-subtyp"/>
</dbReference>
<dbReference type="PRINTS" id="PR00019">
    <property type="entry name" value="LEURICHRPT"/>
</dbReference>
<keyword evidence="1" id="KW-0433">Leucine-rich repeat</keyword>
<sequence>MSRIPQPQTSRKTSKPSTTTTPTTPTRPRVLNAITSTPSARIRTQSASTGRAGSSTPTGSATLKTSAPAVRRTGSSVSLKAKVPATPKPKPGSPTKLKPSFSTNVNTHAASERTPATPSASIREAIALKRAEAKKAQIRTGGGGDLDFKSSLEEVIPPHAIPVQGEEDLLGRATLRETIEKARSTGSLNLATRSLKCLPSALFEIHLNITPEPLKSIPDEAPLPPAPVESSTGRTSKKQPAWFEAQDLNVIKAWGNEIQEIQHEISLFGSLKVIDLHNNQLTSIPNTLADLSVLTNLDLSHNQLTTLPDVFFALPELTNLNLSHNALTSLPFNAHFTSSGARLRNNHNTSTDFFAPQVVRSTSPLPKLLILDVSHNRIAAESIDVALPKTLVRIDLSENPLGLSQRLLNTLSSLPRLKELLMTKADIGDDSFPPDLFPSTLFPSLKVLDLSETKVTIDVIRAALKEMKQKLDHDFTHDEPPEGVTRVIVGKKIVKEAWEVELERRTQHRINRSFDLGGEWDEPPRPASASPTPSSSSNVASVCSNSSRALKNIQEVVKEAWEIEAEAGLTTEGGLRRARAAAAQVEEEHSTNGNGNGIGIGRPTSLSRTSSTPNLSLASPQYYDQSTQTLTLPPSQAPKAGHNRAFSLATKMMPSSSTAADMAVPVSSLPLNIIVVQTFAHSLRSLVLVNRRADRVFSLPWSPAADPQGFLPCLEELDLEGCNLSETVSVLRADAPSPTAPPPSPPSNARSTEPLLPLLASLFPSLRTLNLSYNALPSTAFKRESLSALILSSPTDSSEDGITKKGLRHLRLRGNRITDLDGFTTIAEMFKGNRVVPEWKLEELDLRDNEIGRLPPELGLLPLEVFLVDGNT</sequence>
<dbReference type="PANTHER" id="PTHR24373">
    <property type="entry name" value="SLIT RELATED LEUCINE-RICH REPEAT NEURONAL PROTEIN"/>
    <property type="match status" value="1"/>
</dbReference>
<feature type="compositionally biased region" description="Low complexity" evidence="4">
    <location>
        <begin position="601"/>
        <end position="617"/>
    </location>
</feature>
<dbReference type="SUPFAM" id="SSF52058">
    <property type="entry name" value="L domain-like"/>
    <property type="match status" value="1"/>
</dbReference>
<dbReference type="EMBL" id="JAACJO010000004">
    <property type="protein sequence ID" value="KAF5359094.1"/>
    <property type="molecule type" value="Genomic_DNA"/>
</dbReference>
<dbReference type="PANTHER" id="PTHR24373:SF275">
    <property type="entry name" value="TIR DOMAIN-CONTAINING PROTEIN"/>
    <property type="match status" value="1"/>
</dbReference>
<dbReference type="InterPro" id="IPR001611">
    <property type="entry name" value="Leu-rich_rpt"/>
</dbReference>
<feature type="compositionally biased region" description="Low complexity" evidence="4">
    <location>
        <begin position="9"/>
        <end position="29"/>
    </location>
</feature>
<name>A0A8H5LJ70_9AGAR</name>
<dbReference type="Pfam" id="PF00560">
    <property type="entry name" value="LRR_1"/>
    <property type="match status" value="1"/>
</dbReference>
<feature type="compositionally biased region" description="Polar residues" evidence="4">
    <location>
        <begin position="100"/>
        <end position="119"/>
    </location>
</feature>
<evidence type="ECO:0000256" key="1">
    <source>
        <dbReference type="ARBA" id="ARBA00022614"/>
    </source>
</evidence>
<comment type="caution">
    <text evidence="5">The sequence shown here is derived from an EMBL/GenBank/DDBJ whole genome shotgun (WGS) entry which is preliminary data.</text>
</comment>
<dbReference type="Proteomes" id="UP000559027">
    <property type="component" value="Unassembled WGS sequence"/>
</dbReference>
<dbReference type="Pfam" id="PF13855">
    <property type="entry name" value="LRR_8"/>
    <property type="match status" value="1"/>
</dbReference>
<feature type="region of interest" description="Disordered" evidence="4">
    <location>
        <begin position="580"/>
        <end position="619"/>
    </location>
</feature>
<dbReference type="PROSITE" id="PS51450">
    <property type="entry name" value="LRR"/>
    <property type="match status" value="5"/>
</dbReference>
<dbReference type="InterPro" id="IPR032675">
    <property type="entry name" value="LRR_dom_sf"/>
</dbReference>
<keyword evidence="6" id="KW-1185">Reference proteome</keyword>
<reference evidence="5 6" key="1">
    <citation type="journal article" date="2020" name="ISME J.">
        <title>Uncovering the hidden diversity of litter-decomposition mechanisms in mushroom-forming fungi.</title>
        <authorList>
            <person name="Floudas D."/>
            <person name="Bentzer J."/>
            <person name="Ahren D."/>
            <person name="Johansson T."/>
            <person name="Persson P."/>
            <person name="Tunlid A."/>
        </authorList>
    </citation>
    <scope>NUCLEOTIDE SEQUENCE [LARGE SCALE GENOMIC DNA]</scope>
    <source>
        <strain evidence="5 6">CBS 146.42</strain>
    </source>
</reference>
<gene>
    <name evidence="5" type="ORF">D9756_003536</name>
</gene>
<proteinExistence type="predicted"/>
<evidence type="ECO:0000313" key="5">
    <source>
        <dbReference type="EMBL" id="KAF5359094.1"/>
    </source>
</evidence>
<dbReference type="Gene3D" id="3.80.10.10">
    <property type="entry name" value="Ribonuclease Inhibitor"/>
    <property type="match status" value="2"/>
</dbReference>
<evidence type="ECO:0008006" key="7">
    <source>
        <dbReference type="Google" id="ProtNLM"/>
    </source>
</evidence>
<feature type="region of interest" description="Disordered" evidence="4">
    <location>
        <begin position="513"/>
        <end position="541"/>
    </location>
</feature>
<feature type="compositionally biased region" description="Polar residues" evidence="4">
    <location>
        <begin position="33"/>
        <end position="65"/>
    </location>
</feature>
<evidence type="ECO:0000313" key="6">
    <source>
        <dbReference type="Proteomes" id="UP000559027"/>
    </source>
</evidence>
<feature type="region of interest" description="Disordered" evidence="4">
    <location>
        <begin position="1"/>
        <end position="119"/>
    </location>
</feature>
<dbReference type="AlphaFoldDB" id="A0A8H5LJ70"/>
<accession>A0A8H5LJ70</accession>
<dbReference type="SMART" id="SM00364">
    <property type="entry name" value="LRR_BAC"/>
    <property type="match status" value="3"/>
</dbReference>
<dbReference type="OrthoDB" id="1517790at2759"/>
<evidence type="ECO:0000256" key="4">
    <source>
        <dbReference type="SAM" id="MobiDB-lite"/>
    </source>
</evidence>
<evidence type="ECO:0000256" key="2">
    <source>
        <dbReference type="ARBA" id="ARBA00022729"/>
    </source>
</evidence>
<dbReference type="SMART" id="SM00369">
    <property type="entry name" value="LRR_TYP"/>
    <property type="match status" value="8"/>
</dbReference>
<organism evidence="5 6">
    <name type="scientific">Leucocoprinus leucothites</name>
    <dbReference type="NCBI Taxonomy" id="201217"/>
    <lineage>
        <taxon>Eukaryota</taxon>
        <taxon>Fungi</taxon>
        <taxon>Dikarya</taxon>
        <taxon>Basidiomycota</taxon>
        <taxon>Agaricomycotina</taxon>
        <taxon>Agaricomycetes</taxon>
        <taxon>Agaricomycetidae</taxon>
        <taxon>Agaricales</taxon>
        <taxon>Agaricineae</taxon>
        <taxon>Agaricaceae</taxon>
        <taxon>Leucocoprinus</taxon>
    </lineage>
</organism>
<dbReference type="InterPro" id="IPR050328">
    <property type="entry name" value="Dev_Immune_Receptor"/>
</dbReference>
<feature type="region of interest" description="Disordered" evidence="4">
    <location>
        <begin position="216"/>
        <end position="238"/>
    </location>
</feature>
<keyword evidence="3" id="KW-0677">Repeat</keyword>
<feature type="compositionally biased region" description="Low complexity" evidence="4">
    <location>
        <begin position="527"/>
        <end position="541"/>
    </location>
</feature>
<evidence type="ECO:0000256" key="3">
    <source>
        <dbReference type="ARBA" id="ARBA00022737"/>
    </source>
</evidence>
<keyword evidence="2" id="KW-0732">Signal</keyword>